<dbReference type="SUPFAM" id="SSF51569">
    <property type="entry name" value="Aldolase"/>
    <property type="match status" value="1"/>
</dbReference>
<dbReference type="GO" id="GO:0009097">
    <property type="term" value="P:isoleucine biosynthetic process"/>
    <property type="evidence" value="ECO:0007669"/>
    <property type="project" value="UniProtKB-UniRule"/>
</dbReference>
<dbReference type="Pfam" id="PF08502">
    <property type="entry name" value="LeuA_dimer"/>
    <property type="match status" value="1"/>
</dbReference>
<evidence type="ECO:0000313" key="11">
    <source>
        <dbReference type="EMBL" id="KAA9008926.1"/>
    </source>
</evidence>
<dbReference type="InterPro" id="IPR013709">
    <property type="entry name" value="2-isopropylmalate_synth_dimer"/>
</dbReference>
<keyword evidence="6" id="KW-0100">Branched-chain amino acid biosynthesis</keyword>
<dbReference type="CDD" id="cd07941">
    <property type="entry name" value="DRE_TIM_LeuA3"/>
    <property type="match status" value="1"/>
</dbReference>
<dbReference type="Gene3D" id="3.20.20.70">
    <property type="entry name" value="Aldolase class I"/>
    <property type="match status" value="1"/>
</dbReference>
<keyword evidence="5 9" id="KW-0808">Transferase</keyword>
<comment type="similarity">
    <text evidence="2 9">Belongs to the alpha-IPM synthase/homocitrate synthase family.</text>
</comment>
<dbReference type="Pfam" id="PF00682">
    <property type="entry name" value="HMGL-like"/>
    <property type="match status" value="1"/>
</dbReference>
<dbReference type="AlphaFoldDB" id="A0A5J5GKS4"/>
<dbReference type="InterPro" id="IPR002034">
    <property type="entry name" value="AIPM/Hcit_synth_CS"/>
</dbReference>
<dbReference type="SMART" id="SM00917">
    <property type="entry name" value="LeuA_dimer"/>
    <property type="match status" value="1"/>
</dbReference>
<dbReference type="EMBL" id="VYQE01000002">
    <property type="protein sequence ID" value="KAA9008926.1"/>
    <property type="molecule type" value="Genomic_DNA"/>
</dbReference>
<evidence type="ECO:0000256" key="5">
    <source>
        <dbReference type="ARBA" id="ARBA00022679"/>
    </source>
</evidence>
<dbReference type="InterPro" id="IPR036230">
    <property type="entry name" value="LeuA_allosteric_dom_sf"/>
</dbReference>
<dbReference type="GO" id="GO:0043714">
    <property type="term" value="F:(R)-citramalate synthase activity"/>
    <property type="evidence" value="ECO:0007669"/>
    <property type="project" value="UniProtKB-UniRule"/>
</dbReference>
<dbReference type="PROSITE" id="PS50991">
    <property type="entry name" value="PYR_CT"/>
    <property type="match status" value="1"/>
</dbReference>
<accession>A0A5J5GKS4</accession>
<keyword evidence="12" id="KW-1185">Reference proteome</keyword>
<keyword evidence="4" id="KW-0412">Isoleucine biosynthesis</keyword>
<proteinExistence type="inferred from homology"/>
<sequence>MRGLPPRIFDPRRRRGAVKERLYLFDTTLRDGQQTQGVDFSTGEKRKIAGLLDALGVDYIEGGWPGANPTDSDFFEDAPKTRATMTAFGMTKRAGRSAENDDVLAAVLNAGTPSVCLVGKTHDFHVERALGITLEENRENIRASVAHVKAQGREAHLDAEHFFDGWKANRVYALSCLMAALEGGADWVVLCDTNGGTLPAEIGRIVGEVIAAGVPGGKLGIHCHNDTETAVAGSLAAVEAGARQIQGTLNGLGERCGNANLTTLIPTLLLKEPYASRYETGVSVEALKGLRRASRTLDELLNRVPMKQAPYVGASAFAHKAGLHASAILKDPTTYEHIDPALVGNERVVPMSNQAGQSNLRHRLEEVGIEVDRGDARLGQLLDLVKTREAQGYAYDSAQASFELLAREELGLMTHHFFDVERYRVISERRRNAKGELVIVSEAVVTVALAGGGQTTSFYQNENPTEQEDAGPVNALSVALSKDLGPYQELIDDWRLVDFKVRITNGGTEAVTRVIIDSEDGQGRRWSTVGVSANIVDASFDALVDAIRWKLLRDGATG</sequence>
<feature type="domain" description="Pyruvate carboxyltransferase" evidence="10">
    <location>
        <begin position="22"/>
        <end position="288"/>
    </location>
</feature>
<dbReference type="PANTHER" id="PTHR43538:SF1">
    <property type="entry name" value="(R)-CITRAMALATE SYNTHASE"/>
    <property type="match status" value="1"/>
</dbReference>
<dbReference type="PROSITE" id="PS00815">
    <property type="entry name" value="AIPM_HOMOCIT_SYNTH_1"/>
    <property type="match status" value="1"/>
</dbReference>
<evidence type="ECO:0000256" key="2">
    <source>
        <dbReference type="ARBA" id="ARBA00006154"/>
    </source>
</evidence>
<dbReference type="InterPro" id="IPR005675">
    <property type="entry name" value="Citramal_synthase"/>
</dbReference>
<dbReference type="Gene3D" id="3.30.160.270">
    <property type="match status" value="1"/>
</dbReference>
<gene>
    <name evidence="11" type="ORF">F3S47_06590</name>
</gene>
<comment type="caution">
    <text evidence="11">The sequence shown here is derived from an EMBL/GenBank/DDBJ whole genome shotgun (WGS) entry which is preliminary data.</text>
</comment>
<dbReference type="InterPro" id="IPR013785">
    <property type="entry name" value="Aldolase_TIM"/>
</dbReference>
<dbReference type="EC" id="2.3.3.21" evidence="8"/>
<evidence type="ECO:0000256" key="8">
    <source>
        <dbReference type="NCBIfam" id="TIGR00977"/>
    </source>
</evidence>
<dbReference type="SUPFAM" id="SSF110921">
    <property type="entry name" value="2-isopropylmalate synthase LeuA, allosteric (dimerisation) domain"/>
    <property type="match status" value="1"/>
</dbReference>
<dbReference type="GO" id="GO:0009098">
    <property type="term" value="P:L-leucine biosynthetic process"/>
    <property type="evidence" value="ECO:0007669"/>
    <property type="project" value="InterPro"/>
</dbReference>
<evidence type="ECO:0000256" key="4">
    <source>
        <dbReference type="ARBA" id="ARBA00022624"/>
    </source>
</evidence>
<comment type="catalytic activity">
    <reaction evidence="7">
        <text>pyruvate + acetyl-CoA + H2O = (3R)-citramalate + CoA + H(+)</text>
        <dbReference type="Rhea" id="RHEA:19045"/>
        <dbReference type="ChEBI" id="CHEBI:15361"/>
        <dbReference type="ChEBI" id="CHEBI:15377"/>
        <dbReference type="ChEBI" id="CHEBI:15378"/>
        <dbReference type="ChEBI" id="CHEBI:30934"/>
        <dbReference type="ChEBI" id="CHEBI:57287"/>
        <dbReference type="ChEBI" id="CHEBI:57288"/>
        <dbReference type="EC" id="2.3.3.21"/>
    </reaction>
</comment>
<dbReference type="Proteomes" id="UP000326554">
    <property type="component" value="Unassembled WGS sequence"/>
</dbReference>
<dbReference type="Gene3D" id="1.10.238.260">
    <property type="match status" value="1"/>
</dbReference>
<evidence type="ECO:0000313" key="12">
    <source>
        <dbReference type="Proteomes" id="UP000326554"/>
    </source>
</evidence>
<comment type="pathway">
    <text evidence="1">Amino-acid biosynthesis; L-isoleucine biosynthesis; 2-oxobutanoate from pyruvate: step 1/3.</text>
</comment>
<evidence type="ECO:0000256" key="7">
    <source>
        <dbReference type="ARBA" id="ARBA00048263"/>
    </source>
</evidence>
<evidence type="ECO:0000256" key="9">
    <source>
        <dbReference type="RuleBase" id="RU003523"/>
    </source>
</evidence>
<dbReference type="InterPro" id="IPR000891">
    <property type="entry name" value="PYR_CT"/>
</dbReference>
<evidence type="ECO:0000259" key="10">
    <source>
        <dbReference type="PROSITE" id="PS50991"/>
    </source>
</evidence>
<dbReference type="UniPathway" id="UPA00047">
    <property type="reaction ID" value="UER00066"/>
</dbReference>
<dbReference type="InterPro" id="IPR054691">
    <property type="entry name" value="LeuA/HCS_post-cat"/>
</dbReference>
<name>A0A5J5GKS4_9RHOB</name>
<evidence type="ECO:0000256" key="3">
    <source>
        <dbReference type="ARBA" id="ARBA00022605"/>
    </source>
</evidence>
<evidence type="ECO:0000256" key="1">
    <source>
        <dbReference type="ARBA" id="ARBA00004743"/>
    </source>
</evidence>
<dbReference type="NCBIfam" id="TIGR00977">
    <property type="entry name" value="citramal_synth"/>
    <property type="match status" value="1"/>
</dbReference>
<organism evidence="11 12">
    <name type="scientific">Histidinibacterium aquaticum</name>
    <dbReference type="NCBI Taxonomy" id="2613962"/>
    <lineage>
        <taxon>Bacteria</taxon>
        <taxon>Pseudomonadati</taxon>
        <taxon>Pseudomonadota</taxon>
        <taxon>Alphaproteobacteria</taxon>
        <taxon>Rhodobacterales</taxon>
        <taxon>Paracoccaceae</taxon>
        <taxon>Histidinibacterium</taxon>
    </lineage>
</organism>
<keyword evidence="3" id="KW-0028">Amino-acid biosynthesis</keyword>
<dbReference type="Pfam" id="PF22617">
    <property type="entry name" value="HCS_D2"/>
    <property type="match status" value="1"/>
</dbReference>
<dbReference type="GO" id="GO:0003852">
    <property type="term" value="F:2-isopropylmalate synthase activity"/>
    <property type="evidence" value="ECO:0007669"/>
    <property type="project" value="InterPro"/>
</dbReference>
<evidence type="ECO:0000256" key="6">
    <source>
        <dbReference type="ARBA" id="ARBA00023304"/>
    </source>
</evidence>
<protein>
    <recommendedName>
        <fullName evidence="8">Citramalate synthase</fullName>
        <ecNumber evidence="8">2.3.3.21</ecNumber>
    </recommendedName>
</protein>
<dbReference type="PANTHER" id="PTHR43538">
    <property type="entry name" value="ALPHA-IPM SYNTHASE/HOMOCITRATE SYNTHASE"/>
    <property type="match status" value="1"/>
</dbReference>
<reference evidence="11 12" key="1">
    <citation type="submission" date="2019-09" db="EMBL/GenBank/DDBJ databases">
        <authorList>
            <person name="Park J.-S."/>
            <person name="Choi H.-J."/>
        </authorList>
    </citation>
    <scope>NUCLEOTIDE SEQUENCE [LARGE SCALE GENOMIC DNA]</scope>
    <source>
        <strain evidence="11 12">176SS1-4</strain>
    </source>
</reference>